<feature type="region of interest" description="Disordered" evidence="4">
    <location>
        <begin position="98"/>
        <end position="123"/>
    </location>
</feature>
<comment type="similarity">
    <text evidence="1">Belongs to the ATG101 family.</text>
</comment>
<dbReference type="Proteomes" id="UP000799421">
    <property type="component" value="Unassembled WGS sequence"/>
</dbReference>
<evidence type="ECO:0000313" key="6">
    <source>
        <dbReference type="Proteomes" id="UP000799421"/>
    </source>
</evidence>
<evidence type="ECO:0000256" key="2">
    <source>
        <dbReference type="ARBA" id="ARBA00018874"/>
    </source>
</evidence>
<dbReference type="EMBL" id="MU005969">
    <property type="protein sequence ID" value="KAF2861997.1"/>
    <property type="molecule type" value="Genomic_DNA"/>
</dbReference>
<reference evidence="5" key="1">
    <citation type="journal article" date="2020" name="Stud. Mycol.">
        <title>101 Dothideomycetes genomes: a test case for predicting lifestyles and emergence of pathogens.</title>
        <authorList>
            <person name="Haridas S."/>
            <person name="Albert R."/>
            <person name="Binder M."/>
            <person name="Bloem J."/>
            <person name="Labutti K."/>
            <person name="Salamov A."/>
            <person name="Andreopoulos B."/>
            <person name="Baker S."/>
            <person name="Barry K."/>
            <person name="Bills G."/>
            <person name="Bluhm B."/>
            <person name="Cannon C."/>
            <person name="Castanera R."/>
            <person name="Culley D."/>
            <person name="Daum C."/>
            <person name="Ezra D."/>
            <person name="Gonzalez J."/>
            <person name="Henrissat B."/>
            <person name="Kuo A."/>
            <person name="Liang C."/>
            <person name="Lipzen A."/>
            <person name="Lutzoni F."/>
            <person name="Magnuson J."/>
            <person name="Mondo S."/>
            <person name="Nolan M."/>
            <person name="Ohm R."/>
            <person name="Pangilinan J."/>
            <person name="Park H.-J."/>
            <person name="Ramirez L."/>
            <person name="Alfaro M."/>
            <person name="Sun H."/>
            <person name="Tritt A."/>
            <person name="Yoshinaga Y."/>
            <person name="Zwiers L.-H."/>
            <person name="Turgeon B."/>
            <person name="Goodwin S."/>
            <person name="Spatafora J."/>
            <person name="Crous P."/>
            <person name="Grigoriev I."/>
        </authorList>
    </citation>
    <scope>NUCLEOTIDE SEQUENCE</scope>
    <source>
        <strain evidence="5">CBS 480.64</strain>
    </source>
</reference>
<dbReference type="AlphaFoldDB" id="A0A6A7C407"/>
<accession>A0A6A7C407</accession>
<sequence length="195" mass="21397">MSPAQTCSLALHSDRSSLQATLSALLHVIFFHRVMAPLRPVHHHVLDLITLPRVPDEAIERTISGKSAELFGHLAGNSMSAKTTVILQFLDDSRASSAAPLQKRSRGGWFSSPQQDTHPTAEIEPEVWESWAIDISLLPAARDEGDKHRVRKAMEDSLINAALQVGEFAGTARPPPGHSAEGMRGYRILVYPRVI</sequence>
<evidence type="ECO:0000313" key="5">
    <source>
        <dbReference type="EMBL" id="KAF2861997.1"/>
    </source>
</evidence>
<dbReference type="GO" id="GO:1990316">
    <property type="term" value="C:Atg1/ULK1 kinase complex"/>
    <property type="evidence" value="ECO:0007669"/>
    <property type="project" value="TreeGrafter"/>
</dbReference>
<dbReference type="GO" id="GO:0000407">
    <property type="term" value="C:phagophore assembly site"/>
    <property type="evidence" value="ECO:0007669"/>
    <property type="project" value="TreeGrafter"/>
</dbReference>
<evidence type="ECO:0000256" key="1">
    <source>
        <dbReference type="ARBA" id="ARBA00007130"/>
    </source>
</evidence>
<evidence type="ECO:0000256" key="3">
    <source>
        <dbReference type="ARBA" id="ARBA00023006"/>
    </source>
</evidence>
<protein>
    <recommendedName>
        <fullName evidence="2">Autophagy-related protein 101</fullName>
    </recommendedName>
</protein>
<gene>
    <name evidence="5" type="ORF">K470DRAFT_214044</name>
</gene>
<evidence type="ECO:0000256" key="4">
    <source>
        <dbReference type="SAM" id="MobiDB-lite"/>
    </source>
</evidence>
<dbReference type="PANTHER" id="PTHR13292:SF0">
    <property type="entry name" value="AUTOPHAGY-RELATED PROTEIN 101"/>
    <property type="match status" value="1"/>
</dbReference>
<dbReference type="GO" id="GO:0019901">
    <property type="term" value="F:protein kinase binding"/>
    <property type="evidence" value="ECO:0007669"/>
    <property type="project" value="TreeGrafter"/>
</dbReference>
<name>A0A6A7C407_9PEZI</name>
<keyword evidence="3" id="KW-0072">Autophagy</keyword>
<dbReference type="GO" id="GO:0000045">
    <property type="term" value="P:autophagosome assembly"/>
    <property type="evidence" value="ECO:0007669"/>
    <property type="project" value="TreeGrafter"/>
</dbReference>
<dbReference type="Pfam" id="PF07855">
    <property type="entry name" value="ATG101"/>
    <property type="match status" value="1"/>
</dbReference>
<dbReference type="InterPro" id="IPR012445">
    <property type="entry name" value="ATG101"/>
</dbReference>
<proteinExistence type="inferred from homology"/>
<organism evidence="5 6">
    <name type="scientific">Piedraia hortae CBS 480.64</name>
    <dbReference type="NCBI Taxonomy" id="1314780"/>
    <lineage>
        <taxon>Eukaryota</taxon>
        <taxon>Fungi</taxon>
        <taxon>Dikarya</taxon>
        <taxon>Ascomycota</taxon>
        <taxon>Pezizomycotina</taxon>
        <taxon>Dothideomycetes</taxon>
        <taxon>Dothideomycetidae</taxon>
        <taxon>Capnodiales</taxon>
        <taxon>Piedraiaceae</taxon>
        <taxon>Piedraia</taxon>
    </lineage>
</organism>
<dbReference type="PANTHER" id="PTHR13292">
    <property type="entry name" value="AUTOPHAGY-RELATED PROTEIN 101"/>
    <property type="match status" value="1"/>
</dbReference>
<keyword evidence="6" id="KW-1185">Reference proteome</keyword>
<dbReference type="OrthoDB" id="10259639at2759"/>